<evidence type="ECO:0000313" key="1">
    <source>
        <dbReference type="EMBL" id="ANY77304.1"/>
    </source>
</evidence>
<reference evidence="1" key="1">
    <citation type="submission" date="2016-07" db="EMBL/GenBank/DDBJ databases">
        <title>Microvirga ossetica sp. nov. a new species of rhizobia isolated from root nodules of the legume species Vicia alpestris Steven originated from North Ossetia region in the Caucasus.</title>
        <authorList>
            <person name="Safronova V.I."/>
            <person name="Kuznetsova I.G."/>
            <person name="Sazanova A.L."/>
            <person name="Belimov A."/>
            <person name="Andronov E."/>
            <person name="Osledkin Y.S."/>
            <person name="Onishchuk O.P."/>
            <person name="Kurchak O.N."/>
            <person name="Shaposhnikov A.I."/>
            <person name="Willems A."/>
            <person name="Tikhonovich I.A."/>
        </authorList>
    </citation>
    <scope>NUCLEOTIDE SEQUENCE [LARGE SCALE GENOMIC DNA]</scope>
    <source>
        <strain evidence="1">V5/3M</strain>
    </source>
</reference>
<dbReference type="RefSeq" id="WP_099508298.1">
    <property type="nucleotide sequence ID" value="NZ_CP016616.1"/>
</dbReference>
<protein>
    <submittedName>
        <fullName evidence="1">Uncharacterized protein</fullName>
    </submittedName>
</protein>
<proteinExistence type="predicted"/>
<name>A0A1B2EBE8_9HYPH</name>
<gene>
    <name evidence="1" type="ORF">BB934_02925</name>
</gene>
<dbReference type="EMBL" id="CP016616">
    <property type="protein sequence ID" value="ANY77304.1"/>
    <property type="molecule type" value="Genomic_DNA"/>
</dbReference>
<dbReference type="AlphaFoldDB" id="A0A1B2EBE8"/>
<dbReference type="KEGG" id="moc:BB934_02925"/>
<accession>A0A1B2EBE8</accession>
<sequence length="71" mass="7890">MPREVLRDPAGRVIGSYEDNAVSGRITARDASGRWLGYYDTRRDETRDAAGRFLAKGNVLASLIFGCEGRR</sequence>
<organism evidence="1">
    <name type="scientific">Microvirga ossetica</name>
    <dbReference type="NCBI Taxonomy" id="1882682"/>
    <lineage>
        <taxon>Bacteria</taxon>
        <taxon>Pseudomonadati</taxon>
        <taxon>Pseudomonadota</taxon>
        <taxon>Alphaproteobacteria</taxon>
        <taxon>Hyphomicrobiales</taxon>
        <taxon>Methylobacteriaceae</taxon>
        <taxon>Microvirga</taxon>
    </lineage>
</organism>
<dbReference type="OrthoDB" id="8020714at2"/>